<sequence length="69" mass="8328">MYSFTVHRNQLARRGVFFAFDTCGEELNQGEKRKEQTNRSDHNRHDFEQALEEPWAMFRIGLCHMHLLF</sequence>
<organism evidence="1">
    <name type="scientific">bioreactor metagenome</name>
    <dbReference type="NCBI Taxonomy" id="1076179"/>
    <lineage>
        <taxon>unclassified sequences</taxon>
        <taxon>metagenomes</taxon>
        <taxon>ecological metagenomes</taxon>
    </lineage>
</organism>
<gene>
    <name evidence="1" type="ORF">SDC9_198665</name>
</gene>
<reference evidence="1" key="1">
    <citation type="submission" date="2019-08" db="EMBL/GenBank/DDBJ databases">
        <authorList>
            <person name="Kucharzyk K."/>
            <person name="Murdoch R.W."/>
            <person name="Higgins S."/>
            <person name="Loffler F."/>
        </authorList>
    </citation>
    <scope>NUCLEOTIDE SEQUENCE</scope>
</reference>
<dbReference type="AlphaFoldDB" id="A0A645IRK8"/>
<comment type="caution">
    <text evidence="1">The sequence shown here is derived from an EMBL/GenBank/DDBJ whole genome shotgun (WGS) entry which is preliminary data.</text>
</comment>
<accession>A0A645IRK8</accession>
<name>A0A645IRK8_9ZZZZ</name>
<protein>
    <submittedName>
        <fullName evidence="1">Uncharacterized protein</fullName>
    </submittedName>
</protein>
<proteinExistence type="predicted"/>
<dbReference type="EMBL" id="VSSQ01115714">
    <property type="protein sequence ID" value="MPN51024.1"/>
    <property type="molecule type" value="Genomic_DNA"/>
</dbReference>
<evidence type="ECO:0000313" key="1">
    <source>
        <dbReference type="EMBL" id="MPN51024.1"/>
    </source>
</evidence>